<comment type="caution">
    <text evidence="4">The sequence shown here is derived from an EMBL/GenBank/DDBJ whole genome shotgun (WGS) entry which is preliminary data.</text>
</comment>
<keyword evidence="5" id="KW-1185">Reference proteome</keyword>
<dbReference type="Proteomes" id="UP000663852">
    <property type="component" value="Unassembled WGS sequence"/>
</dbReference>
<evidence type="ECO:0000313" key="4">
    <source>
        <dbReference type="EMBL" id="CAF1602598.1"/>
    </source>
</evidence>
<evidence type="ECO:0000313" key="5">
    <source>
        <dbReference type="Proteomes" id="UP000663828"/>
    </source>
</evidence>
<name>A0A816ATY4_ADIRI</name>
<proteinExistence type="predicted"/>
<evidence type="ECO:0000313" key="3">
    <source>
        <dbReference type="EMBL" id="CAF1277686.1"/>
    </source>
</evidence>
<protein>
    <submittedName>
        <fullName evidence="4">Uncharacterized protein</fullName>
    </submittedName>
</protein>
<accession>A0A816ATY4</accession>
<reference evidence="4" key="1">
    <citation type="submission" date="2021-02" db="EMBL/GenBank/DDBJ databases">
        <authorList>
            <person name="Nowell W R."/>
        </authorList>
    </citation>
    <scope>NUCLEOTIDE SEQUENCE</scope>
</reference>
<feature type="region of interest" description="Disordered" evidence="1">
    <location>
        <begin position="226"/>
        <end position="253"/>
    </location>
</feature>
<gene>
    <name evidence="3" type="ORF">EDS130_LOCUS29367</name>
    <name evidence="4" type="ORF">XAT740_LOCUS47887</name>
</gene>
<organism evidence="4 5">
    <name type="scientific">Adineta ricciae</name>
    <name type="common">Rotifer</name>
    <dbReference type="NCBI Taxonomy" id="249248"/>
    <lineage>
        <taxon>Eukaryota</taxon>
        <taxon>Metazoa</taxon>
        <taxon>Spiralia</taxon>
        <taxon>Gnathifera</taxon>
        <taxon>Rotifera</taxon>
        <taxon>Eurotatoria</taxon>
        <taxon>Bdelloidea</taxon>
        <taxon>Adinetida</taxon>
        <taxon>Adinetidae</taxon>
        <taxon>Adineta</taxon>
    </lineage>
</organism>
<dbReference type="EMBL" id="CAJNOR010006740">
    <property type="protein sequence ID" value="CAF1602598.1"/>
    <property type="molecule type" value="Genomic_DNA"/>
</dbReference>
<keyword evidence="2" id="KW-1133">Transmembrane helix</keyword>
<keyword evidence="2" id="KW-0472">Membrane</keyword>
<dbReference type="EMBL" id="CAJNOJ010000198">
    <property type="protein sequence ID" value="CAF1277686.1"/>
    <property type="molecule type" value="Genomic_DNA"/>
</dbReference>
<feature type="transmembrane region" description="Helical" evidence="2">
    <location>
        <begin position="12"/>
        <end position="36"/>
    </location>
</feature>
<dbReference type="AlphaFoldDB" id="A0A816ATY4"/>
<evidence type="ECO:0000256" key="1">
    <source>
        <dbReference type="SAM" id="MobiDB-lite"/>
    </source>
</evidence>
<dbReference type="Proteomes" id="UP000663828">
    <property type="component" value="Unassembled WGS sequence"/>
</dbReference>
<sequence>MSTNQIDQLILFQRLLIIFGSICFLWLIIGIIFLSIETYRYLKKKSSKKLSTIHTLPLNLPSTIFLNSKRTSAADYTSENEINDDDDGLDDQTSIMTSVSFISEKPSMNHEHPYYISSCQRISEEQLALAFPSPTGTSSLAYSSSTLSSSIDNDRPLYYYSAYRNFAYSQSSLASTNENFDHKMSTRSVAVPSMNSTPSTHQLNFERQSSTNTIMSQLTHETCLSPAKSPMKTIPLPTKNSNQKKTGTVLDLS</sequence>
<keyword evidence="2" id="KW-0812">Transmembrane</keyword>
<evidence type="ECO:0000256" key="2">
    <source>
        <dbReference type="SAM" id="Phobius"/>
    </source>
</evidence>